<dbReference type="Proteomes" id="UP001597314">
    <property type="component" value="Unassembled WGS sequence"/>
</dbReference>
<dbReference type="PANTHER" id="PTHR30383:SF5">
    <property type="entry name" value="SGNH HYDROLASE-TYPE ESTERASE DOMAIN-CONTAINING PROTEIN"/>
    <property type="match status" value="1"/>
</dbReference>
<evidence type="ECO:0000313" key="2">
    <source>
        <dbReference type="EMBL" id="MFD2184508.1"/>
    </source>
</evidence>
<dbReference type="EMBL" id="JBHUIW010000029">
    <property type="protein sequence ID" value="MFD2184508.1"/>
    <property type="molecule type" value="Genomic_DNA"/>
</dbReference>
<gene>
    <name evidence="2" type="ORF">ACFSOX_20325</name>
</gene>
<organism evidence="2 3">
    <name type="scientific">Rhodoplanes azumiensis</name>
    <dbReference type="NCBI Taxonomy" id="1897628"/>
    <lineage>
        <taxon>Bacteria</taxon>
        <taxon>Pseudomonadati</taxon>
        <taxon>Pseudomonadota</taxon>
        <taxon>Alphaproteobacteria</taxon>
        <taxon>Hyphomicrobiales</taxon>
        <taxon>Nitrobacteraceae</taxon>
        <taxon>Rhodoplanes</taxon>
    </lineage>
</organism>
<keyword evidence="1" id="KW-0732">Signal</keyword>
<dbReference type="CDD" id="cd00229">
    <property type="entry name" value="SGNH_hydrolase"/>
    <property type="match status" value="1"/>
</dbReference>
<proteinExistence type="predicted"/>
<keyword evidence="2" id="KW-0378">Hydrolase</keyword>
<name>A0ABW5ANG5_9BRAD</name>
<dbReference type="InterPro" id="IPR057572">
    <property type="entry name" value="NonGDSL"/>
</dbReference>
<evidence type="ECO:0000256" key="1">
    <source>
        <dbReference type="SAM" id="SignalP"/>
    </source>
</evidence>
<keyword evidence="3" id="KW-1185">Reference proteome</keyword>
<comment type="caution">
    <text evidence="2">The sequence shown here is derived from an EMBL/GenBank/DDBJ whole genome shotgun (WGS) entry which is preliminary data.</text>
</comment>
<evidence type="ECO:0000313" key="3">
    <source>
        <dbReference type="Proteomes" id="UP001597314"/>
    </source>
</evidence>
<sequence length="277" mass="29810">MMVSRLARVRRTLLAAALLVPFGLVLPAAASDPAPDAAPPCRSQSDLTRFADRLTRTAQKIARKQLLTIVALGSSSTAGAGASSPAASYPSRMEARLHETLPEQPLRVLNRGVNGEDVQEMLARFEASVLSEKPDLVIWQTGTNALLRGHSLDDVRVLVTDGIARLRRLGIDVVLIDPQYAPAVLAKPHAAEMVTLLAAMAREGSADLFPRFAVMKRWHETERIPVDTFIDPDGLHMNDWGYACFGRLMADAVTEAATRPATVAAAPAVPPAFRPAP</sequence>
<dbReference type="GO" id="GO:0016787">
    <property type="term" value="F:hydrolase activity"/>
    <property type="evidence" value="ECO:0007669"/>
    <property type="project" value="UniProtKB-KW"/>
</dbReference>
<feature type="signal peptide" evidence="1">
    <location>
        <begin position="1"/>
        <end position="30"/>
    </location>
</feature>
<dbReference type="SUPFAM" id="SSF52266">
    <property type="entry name" value="SGNH hydrolase"/>
    <property type="match status" value="1"/>
</dbReference>
<feature type="chain" id="PRO_5045929863" evidence="1">
    <location>
        <begin position="31"/>
        <end position="277"/>
    </location>
</feature>
<dbReference type="InterPro" id="IPR051532">
    <property type="entry name" value="Ester_Hydrolysis_Enzymes"/>
</dbReference>
<dbReference type="InterPro" id="IPR036514">
    <property type="entry name" value="SGNH_hydro_sf"/>
</dbReference>
<protein>
    <submittedName>
        <fullName evidence="2">SGNH/GDSL hydrolase family protein</fullName>
    </submittedName>
</protein>
<reference evidence="3" key="1">
    <citation type="journal article" date="2019" name="Int. J. Syst. Evol. Microbiol.">
        <title>The Global Catalogue of Microorganisms (GCM) 10K type strain sequencing project: providing services to taxonomists for standard genome sequencing and annotation.</title>
        <authorList>
            <consortium name="The Broad Institute Genomics Platform"/>
            <consortium name="The Broad Institute Genome Sequencing Center for Infectious Disease"/>
            <person name="Wu L."/>
            <person name="Ma J."/>
        </authorList>
    </citation>
    <scope>NUCLEOTIDE SEQUENCE [LARGE SCALE GENOMIC DNA]</scope>
    <source>
        <strain evidence="3">CGMCC 1.6774</strain>
    </source>
</reference>
<dbReference type="PANTHER" id="PTHR30383">
    <property type="entry name" value="THIOESTERASE 1/PROTEASE 1/LYSOPHOSPHOLIPASE L1"/>
    <property type="match status" value="1"/>
</dbReference>
<dbReference type="RefSeq" id="WP_378479651.1">
    <property type="nucleotide sequence ID" value="NZ_JBHUIW010000029.1"/>
</dbReference>
<accession>A0ABW5ANG5</accession>
<dbReference type="Pfam" id="PF25182">
    <property type="entry name" value="NonGDSL"/>
    <property type="match status" value="1"/>
</dbReference>
<dbReference type="Gene3D" id="3.40.50.1110">
    <property type="entry name" value="SGNH hydrolase"/>
    <property type="match status" value="1"/>
</dbReference>